<keyword evidence="4" id="KW-1185">Reference proteome</keyword>
<dbReference type="Pfam" id="PF13640">
    <property type="entry name" value="2OG-FeII_Oxy_3"/>
    <property type="match status" value="1"/>
</dbReference>
<dbReference type="OrthoDB" id="10034815at2759"/>
<evidence type="ECO:0000256" key="1">
    <source>
        <dbReference type="RuleBase" id="RU003682"/>
    </source>
</evidence>
<evidence type="ECO:0000259" key="2">
    <source>
        <dbReference type="PROSITE" id="PS51471"/>
    </source>
</evidence>
<comment type="caution">
    <text evidence="3">The sequence shown here is derived from an EMBL/GenBank/DDBJ whole genome shotgun (WGS) entry which is preliminary data.</text>
</comment>
<protein>
    <recommendedName>
        <fullName evidence="2">Fe2OG dioxygenase domain-containing protein</fullName>
    </recommendedName>
</protein>
<dbReference type="InterPro" id="IPR005123">
    <property type="entry name" value="Oxoglu/Fe-dep_dioxygenase_dom"/>
</dbReference>
<keyword evidence="1" id="KW-0408">Iron</keyword>
<organism evidence="3 4">
    <name type="scientific">Desmophyllum pertusum</name>
    <dbReference type="NCBI Taxonomy" id="174260"/>
    <lineage>
        <taxon>Eukaryota</taxon>
        <taxon>Metazoa</taxon>
        <taxon>Cnidaria</taxon>
        <taxon>Anthozoa</taxon>
        <taxon>Hexacorallia</taxon>
        <taxon>Scleractinia</taxon>
        <taxon>Caryophylliina</taxon>
        <taxon>Caryophylliidae</taxon>
        <taxon>Desmophyllum</taxon>
    </lineage>
</organism>
<dbReference type="GO" id="GO:0046872">
    <property type="term" value="F:metal ion binding"/>
    <property type="evidence" value="ECO:0007669"/>
    <property type="project" value="UniProtKB-KW"/>
</dbReference>
<dbReference type="EMBL" id="MU825398">
    <property type="protein sequence ID" value="KAJ7393604.1"/>
    <property type="molecule type" value="Genomic_DNA"/>
</dbReference>
<dbReference type="Gene3D" id="2.60.120.620">
    <property type="entry name" value="q2cbj1_9rhob like domain"/>
    <property type="match status" value="1"/>
</dbReference>
<comment type="similarity">
    <text evidence="1">Belongs to the iron/ascorbate-dependent oxidoreductase family.</text>
</comment>
<evidence type="ECO:0000313" key="4">
    <source>
        <dbReference type="Proteomes" id="UP001163046"/>
    </source>
</evidence>
<feature type="domain" description="Fe2OG dioxygenase" evidence="2">
    <location>
        <begin position="175"/>
        <end position="301"/>
    </location>
</feature>
<keyword evidence="1" id="KW-0560">Oxidoreductase</keyword>
<dbReference type="PANTHER" id="PTHR35169">
    <property type="entry name" value="FE2OG DIOXYGENASE DOMAIN-CONTAINING PROTEIN"/>
    <property type="match status" value="1"/>
</dbReference>
<proteinExistence type="inferred from homology"/>
<reference evidence="3" key="1">
    <citation type="submission" date="2023-01" db="EMBL/GenBank/DDBJ databases">
        <title>Genome assembly of the deep-sea coral Lophelia pertusa.</title>
        <authorList>
            <person name="Herrera S."/>
            <person name="Cordes E."/>
        </authorList>
    </citation>
    <scope>NUCLEOTIDE SEQUENCE</scope>
    <source>
        <strain evidence="3">USNM1676648</strain>
        <tissue evidence="3">Polyp</tissue>
    </source>
</reference>
<name>A0A9X0A6C2_9CNID</name>
<dbReference type="InterPro" id="IPR044862">
    <property type="entry name" value="Pro_4_hyd_alph_FE2OG_OXY"/>
</dbReference>
<dbReference type="AlphaFoldDB" id="A0A9X0A6C2"/>
<gene>
    <name evidence="3" type="ORF">OS493_006590</name>
</gene>
<dbReference type="PANTHER" id="PTHR35169:SF1">
    <property type="entry name" value="PROLYL 4-HYDROXYLASE ALPHA SUBUNIT FE(2+) 2OG DIOXYGENASE DOMAIN-CONTAINING PROTEIN"/>
    <property type="match status" value="1"/>
</dbReference>
<sequence>MHRRLDFITAASKEHNVDKDELVIRISLNKDFKKNDYGEAIFYKDDGEILAAVYPKMGRMVVWNASVPFIFKPPAMSYVQAQFDIVVKITTSKEKAEQVIAETKKLIEKSKSRTLKEHSPFQTRVTFLRWTSVNMKEKPFDGQDEEHDNVSWIAMLQVKDFVTSRLWKIVKQLATYLSGFDEWYPYDVSMNIIRNSHYPRIHEDCEPSEHEYTFLMYLTPDWEANNYGETAFFEEVFTKDGTPFPAGKQQYEWIASVRPRYGRIVIFRGIIPHSARPPSPGFSGARYTFACKVSRTYRLAISKALRETLEYVQGESEDSTAAYNILNKLISDDDTPALPIKFIEEKLEHYQRKRQEMYEGFQSSTVEQLTVTKGPVKDEL</sequence>
<accession>A0A9X0A6C2</accession>
<dbReference type="GO" id="GO:0016491">
    <property type="term" value="F:oxidoreductase activity"/>
    <property type="evidence" value="ECO:0007669"/>
    <property type="project" value="UniProtKB-KW"/>
</dbReference>
<evidence type="ECO:0000313" key="3">
    <source>
        <dbReference type="EMBL" id="KAJ7393604.1"/>
    </source>
</evidence>
<dbReference type="PROSITE" id="PS51471">
    <property type="entry name" value="FE2OG_OXY"/>
    <property type="match status" value="1"/>
</dbReference>
<dbReference type="Proteomes" id="UP001163046">
    <property type="component" value="Unassembled WGS sequence"/>
</dbReference>
<keyword evidence="1" id="KW-0479">Metal-binding</keyword>